<dbReference type="EMBL" id="BKCP01006549">
    <property type="protein sequence ID" value="GER43297.1"/>
    <property type="molecule type" value="Genomic_DNA"/>
</dbReference>
<feature type="region of interest" description="Disordered" evidence="1">
    <location>
        <begin position="232"/>
        <end position="325"/>
    </location>
</feature>
<evidence type="ECO:0000313" key="3">
    <source>
        <dbReference type="Proteomes" id="UP000325081"/>
    </source>
</evidence>
<feature type="compositionally biased region" description="Basic residues" evidence="1">
    <location>
        <begin position="123"/>
        <end position="137"/>
    </location>
</feature>
<feature type="compositionally biased region" description="Polar residues" evidence="1">
    <location>
        <begin position="310"/>
        <end position="325"/>
    </location>
</feature>
<feature type="region of interest" description="Disordered" evidence="1">
    <location>
        <begin position="122"/>
        <end position="192"/>
    </location>
</feature>
<gene>
    <name evidence="2" type="ORF">STAS_20137</name>
</gene>
<feature type="non-terminal residue" evidence="2">
    <location>
        <position position="391"/>
    </location>
</feature>
<dbReference type="Proteomes" id="UP000325081">
    <property type="component" value="Unassembled WGS sequence"/>
</dbReference>
<evidence type="ECO:0000313" key="2">
    <source>
        <dbReference type="EMBL" id="GER43297.1"/>
    </source>
</evidence>
<comment type="caution">
    <text evidence="2">The sequence shown here is derived from an EMBL/GenBank/DDBJ whole genome shotgun (WGS) entry which is preliminary data.</text>
</comment>
<organism evidence="2 3">
    <name type="scientific">Striga asiatica</name>
    <name type="common">Asiatic witchweed</name>
    <name type="synonym">Buchnera asiatica</name>
    <dbReference type="NCBI Taxonomy" id="4170"/>
    <lineage>
        <taxon>Eukaryota</taxon>
        <taxon>Viridiplantae</taxon>
        <taxon>Streptophyta</taxon>
        <taxon>Embryophyta</taxon>
        <taxon>Tracheophyta</taxon>
        <taxon>Spermatophyta</taxon>
        <taxon>Magnoliopsida</taxon>
        <taxon>eudicotyledons</taxon>
        <taxon>Gunneridae</taxon>
        <taxon>Pentapetalae</taxon>
        <taxon>asterids</taxon>
        <taxon>lamiids</taxon>
        <taxon>Lamiales</taxon>
        <taxon>Orobanchaceae</taxon>
        <taxon>Buchnereae</taxon>
        <taxon>Striga</taxon>
    </lineage>
</organism>
<sequence>MTSTLLPELSEGLRGAEKVLDFAIRYWKRRHEKRGRGERDNNPKAQKFQGRGGLRDRDHSGFNVHEFDKFFSLRSRLRGLTQERKIEINTYTRFRELQLIAPPRLVVVDVKIDQTFRSNFSGHLHRRPPLPASRRKSTPPSMIVAPHLPSTCPRRSPMSQSAQEKESRVCTHMRSSPRRPRTSALHVPEPPASVRVCPHDRAPSPTIFFVECHRVSLRSQNPVRRCSLLRVAQHHSRRTSPPSGDPSNEHVAPHTFTGSHCLLPRGRRFTGDNLDEQTDEGRGQRRERCPCDYSTTSSPADSSRSQQSTRSPINSPQSLVPSSNVNIDVPGVKQCLIERMKCSSRQKRYKLHMHYKKFASTQDAKANKPAFCPSQETWEQLCDHFANAHYK</sequence>
<reference evidence="3" key="1">
    <citation type="journal article" date="2019" name="Curr. Biol.">
        <title>Genome Sequence of Striga asiatica Provides Insight into the Evolution of Plant Parasitism.</title>
        <authorList>
            <person name="Yoshida S."/>
            <person name="Kim S."/>
            <person name="Wafula E.K."/>
            <person name="Tanskanen J."/>
            <person name="Kim Y.M."/>
            <person name="Honaas L."/>
            <person name="Yang Z."/>
            <person name="Spallek T."/>
            <person name="Conn C.E."/>
            <person name="Ichihashi Y."/>
            <person name="Cheong K."/>
            <person name="Cui S."/>
            <person name="Der J.P."/>
            <person name="Gundlach H."/>
            <person name="Jiao Y."/>
            <person name="Hori C."/>
            <person name="Ishida J.K."/>
            <person name="Kasahara H."/>
            <person name="Kiba T."/>
            <person name="Kim M.S."/>
            <person name="Koo N."/>
            <person name="Laohavisit A."/>
            <person name="Lee Y.H."/>
            <person name="Lumba S."/>
            <person name="McCourt P."/>
            <person name="Mortimer J.C."/>
            <person name="Mutuku J.M."/>
            <person name="Nomura T."/>
            <person name="Sasaki-Sekimoto Y."/>
            <person name="Seto Y."/>
            <person name="Wang Y."/>
            <person name="Wakatake T."/>
            <person name="Sakakibara H."/>
            <person name="Demura T."/>
            <person name="Yamaguchi S."/>
            <person name="Yoneyama K."/>
            <person name="Manabe R.I."/>
            <person name="Nelson D.C."/>
            <person name="Schulman A.H."/>
            <person name="Timko M.P."/>
            <person name="dePamphilis C.W."/>
            <person name="Choi D."/>
            <person name="Shirasu K."/>
        </authorList>
    </citation>
    <scope>NUCLEOTIDE SEQUENCE [LARGE SCALE GENOMIC DNA]</scope>
    <source>
        <strain evidence="3">cv. UVA1</strain>
    </source>
</reference>
<dbReference type="AlphaFoldDB" id="A0A5A7QFT7"/>
<feature type="compositionally biased region" description="Low complexity" evidence="1">
    <location>
        <begin position="294"/>
        <end position="309"/>
    </location>
</feature>
<name>A0A5A7QFT7_STRAF</name>
<feature type="compositionally biased region" description="Basic and acidic residues" evidence="1">
    <location>
        <begin position="279"/>
        <end position="290"/>
    </location>
</feature>
<proteinExistence type="predicted"/>
<evidence type="ECO:0000256" key="1">
    <source>
        <dbReference type="SAM" id="MobiDB-lite"/>
    </source>
</evidence>
<accession>A0A5A7QFT7</accession>
<keyword evidence="2" id="KW-0396">Initiation factor</keyword>
<keyword evidence="2" id="KW-0648">Protein biosynthesis</keyword>
<dbReference type="OrthoDB" id="913284at2759"/>
<protein>
    <submittedName>
        <fullName evidence="2">Eukaryotic translation initiation factor 3G1</fullName>
    </submittedName>
</protein>
<dbReference type="GO" id="GO:0003743">
    <property type="term" value="F:translation initiation factor activity"/>
    <property type="evidence" value="ECO:0007669"/>
    <property type="project" value="UniProtKB-KW"/>
</dbReference>
<keyword evidence="3" id="KW-1185">Reference proteome</keyword>
<feature type="region of interest" description="Disordered" evidence="1">
    <location>
        <begin position="33"/>
        <end position="59"/>
    </location>
</feature>